<organism evidence="1 2">
    <name type="scientific">Coemansia guatemalensis</name>
    <dbReference type="NCBI Taxonomy" id="2761395"/>
    <lineage>
        <taxon>Eukaryota</taxon>
        <taxon>Fungi</taxon>
        <taxon>Fungi incertae sedis</taxon>
        <taxon>Zoopagomycota</taxon>
        <taxon>Kickxellomycotina</taxon>
        <taxon>Kickxellomycetes</taxon>
        <taxon>Kickxellales</taxon>
        <taxon>Kickxellaceae</taxon>
        <taxon>Coemansia</taxon>
    </lineage>
</organism>
<dbReference type="Proteomes" id="UP001140094">
    <property type="component" value="Unassembled WGS sequence"/>
</dbReference>
<evidence type="ECO:0000313" key="2">
    <source>
        <dbReference type="Proteomes" id="UP001140094"/>
    </source>
</evidence>
<evidence type="ECO:0008006" key="3">
    <source>
        <dbReference type="Google" id="ProtNLM"/>
    </source>
</evidence>
<dbReference type="SUPFAM" id="SSF53335">
    <property type="entry name" value="S-adenosyl-L-methionine-dependent methyltransferases"/>
    <property type="match status" value="1"/>
</dbReference>
<dbReference type="OrthoDB" id="10254945at2759"/>
<dbReference type="InterPro" id="IPR052356">
    <property type="entry name" value="Thiol_S-MT"/>
</dbReference>
<accession>A0A9W8HZ22</accession>
<name>A0A9W8HZ22_9FUNG</name>
<sequence>MIIQWTFLGVGQDERAEPYRSKLWKEAYGNVLEVGPGFSASLKHLQHKTTKDSNYVVDPDVIHSYTALEPNPFMYGGLQENAEKVGFCVDYDHDSYPECTMSGTEDPHKELVPFKIVRGTLDNSNNIPQAILDGAPYDTVLTSFVLCTSTNREEFIRNIVRLLKPGGTYLFIEHIRHPTPGNPLVIEDNGVNGRFWGKMQDWLNPIWNIFGQGCHITRDLGEDIANIDGWESVDYKMVRVNATFIAYFVPMAFGKAIKA</sequence>
<dbReference type="AlphaFoldDB" id="A0A9W8HZ22"/>
<dbReference type="InterPro" id="IPR029063">
    <property type="entry name" value="SAM-dependent_MTases_sf"/>
</dbReference>
<dbReference type="PANTHER" id="PTHR45036">
    <property type="entry name" value="METHYLTRANSFERASE LIKE 7B"/>
    <property type="match status" value="1"/>
</dbReference>
<reference evidence="1" key="1">
    <citation type="submission" date="2022-07" db="EMBL/GenBank/DDBJ databases">
        <title>Phylogenomic reconstructions and comparative analyses of Kickxellomycotina fungi.</title>
        <authorList>
            <person name="Reynolds N.K."/>
            <person name="Stajich J.E."/>
            <person name="Barry K."/>
            <person name="Grigoriev I.V."/>
            <person name="Crous P."/>
            <person name="Smith M.E."/>
        </authorList>
    </citation>
    <scope>NUCLEOTIDE SEQUENCE</scope>
    <source>
        <strain evidence="1">NRRL 1565</strain>
    </source>
</reference>
<keyword evidence="2" id="KW-1185">Reference proteome</keyword>
<dbReference type="Gene3D" id="3.40.50.150">
    <property type="entry name" value="Vaccinia Virus protein VP39"/>
    <property type="match status" value="1"/>
</dbReference>
<protein>
    <recommendedName>
        <fullName evidence="3">Methyltransferase type 11 domain-containing protein</fullName>
    </recommendedName>
</protein>
<gene>
    <name evidence="1" type="ORF">H4R20_003695</name>
</gene>
<dbReference type="PANTHER" id="PTHR45036:SF1">
    <property type="entry name" value="METHYLTRANSFERASE LIKE 7A"/>
    <property type="match status" value="1"/>
</dbReference>
<proteinExistence type="predicted"/>
<comment type="caution">
    <text evidence="1">The sequence shown here is derived from an EMBL/GenBank/DDBJ whole genome shotgun (WGS) entry which is preliminary data.</text>
</comment>
<evidence type="ECO:0000313" key="1">
    <source>
        <dbReference type="EMBL" id="KAJ2801373.1"/>
    </source>
</evidence>
<dbReference type="Pfam" id="PF13489">
    <property type="entry name" value="Methyltransf_23"/>
    <property type="match status" value="1"/>
</dbReference>
<dbReference type="EMBL" id="JANBUO010000823">
    <property type="protein sequence ID" value="KAJ2801373.1"/>
    <property type="molecule type" value="Genomic_DNA"/>
</dbReference>